<proteinExistence type="predicted"/>
<dbReference type="Proteomes" id="UP001221189">
    <property type="component" value="Unassembled WGS sequence"/>
</dbReference>
<keyword evidence="2" id="KW-1185">Reference proteome</keyword>
<accession>A0ABT5K932</accession>
<gene>
    <name evidence="1" type="ORF">PRZ03_01740</name>
</gene>
<dbReference type="EMBL" id="JAQQXT010000001">
    <property type="protein sequence ID" value="MDC8770275.1"/>
    <property type="molecule type" value="Genomic_DNA"/>
</dbReference>
<comment type="caution">
    <text evidence="1">The sequence shown here is derived from an EMBL/GenBank/DDBJ whole genome shotgun (WGS) entry which is preliminary data.</text>
</comment>
<dbReference type="RefSeq" id="WP_263534931.1">
    <property type="nucleotide sequence ID" value="NZ_JAQQXT010000001.1"/>
</dbReference>
<reference evidence="1 2" key="1">
    <citation type="submission" date="2022-10" db="EMBL/GenBank/DDBJ databases">
        <title>Paucibacter sp. hw1 Genome sequencing.</title>
        <authorList>
            <person name="Park S."/>
        </authorList>
    </citation>
    <scope>NUCLEOTIDE SEQUENCE [LARGE SCALE GENOMIC DNA]</scope>
    <source>
        <strain evidence="2">hw1</strain>
    </source>
</reference>
<evidence type="ECO:0000313" key="1">
    <source>
        <dbReference type="EMBL" id="MDC8770275.1"/>
    </source>
</evidence>
<name>A0ABT5K932_9BURK</name>
<protein>
    <submittedName>
        <fullName evidence="1">Uncharacterized protein</fullName>
    </submittedName>
</protein>
<organism evidence="1 2">
    <name type="scientific">Roseateles albus</name>
    <dbReference type="NCBI Taxonomy" id="2987525"/>
    <lineage>
        <taxon>Bacteria</taxon>
        <taxon>Pseudomonadati</taxon>
        <taxon>Pseudomonadota</taxon>
        <taxon>Betaproteobacteria</taxon>
        <taxon>Burkholderiales</taxon>
        <taxon>Sphaerotilaceae</taxon>
        <taxon>Roseateles</taxon>
    </lineage>
</organism>
<sequence length="58" mass="6385">MFNFIHPKPLLRGRAEVVQTVRQSALRTSLPDTLIAKARAELAPEERAQKTLASSAAK</sequence>
<evidence type="ECO:0000313" key="2">
    <source>
        <dbReference type="Proteomes" id="UP001221189"/>
    </source>
</evidence>